<dbReference type="RefSeq" id="WP_183858335.1">
    <property type="nucleotide sequence ID" value="NZ_JACHOO010000011.1"/>
</dbReference>
<feature type="transmembrane region" description="Helical" evidence="8">
    <location>
        <begin position="145"/>
        <end position="164"/>
    </location>
</feature>
<dbReference type="GO" id="GO:0009103">
    <property type="term" value="P:lipopolysaccharide biosynthetic process"/>
    <property type="evidence" value="ECO:0007669"/>
    <property type="project" value="UniProtKB-ARBA"/>
</dbReference>
<evidence type="ECO:0008006" key="11">
    <source>
        <dbReference type="Google" id="ProtNLM"/>
    </source>
</evidence>
<name>A0A7W9L3U3_9HYPH</name>
<dbReference type="PANTHER" id="PTHR33908:SF11">
    <property type="entry name" value="MEMBRANE PROTEIN"/>
    <property type="match status" value="1"/>
</dbReference>
<feature type="transmembrane region" description="Helical" evidence="8">
    <location>
        <begin position="276"/>
        <end position="295"/>
    </location>
</feature>
<feature type="transmembrane region" description="Helical" evidence="8">
    <location>
        <begin position="123"/>
        <end position="139"/>
    </location>
</feature>
<dbReference type="PANTHER" id="PTHR33908">
    <property type="entry name" value="MANNOSYLTRANSFERASE YKCB-RELATED"/>
    <property type="match status" value="1"/>
</dbReference>
<keyword evidence="2" id="KW-1003">Cell membrane</keyword>
<keyword evidence="4" id="KW-0808">Transferase</keyword>
<feature type="transmembrane region" description="Helical" evidence="8">
    <location>
        <begin position="307"/>
        <end position="326"/>
    </location>
</feature>
<evidence type="ECO:0000313" key="9">
    <source>
        <dbReference type="EMBL" id="MBB5754898.1"/>
    </source>
</evidence>
<evidence type="ECO:0000256" key="3">
    <source>
        <dbReference type="ARBA" id="ARBA00022676"/>
    </source>
</evidence>
<evidence type="ECO:0000256" key="4">
    <source>
        <dbReference type="ARBA" id="ARBA00022679"/>
    </source>
</evidence>
<dbReference type="AlphaFoldDB" id="A0A7W9L3U3"/>
<keyword evidence="3" id="KW-0328">Glycosyltransferase</keyword>
<sequence length="509" mass="53413">MTSEETRRAGRRPIPDAVVLVPVVLLPLLLLAYKMRAAVSLSPDSLLYLYAAKSLAAGEGLLSLYGPAGTELTLFPPLYPALLALLGAVTPSYTMAAALLGMAGLALSSALTFLLARGEGLRAGAAAVLALAVFLNSGPQMVFSYVWSEVPYIVLVLVLLFLLARPPRLGPLGFGILLGLLVGAAFLTRYIGVTLLPAVLLGIAALDRIPLERRIVCGVSATATAALVVAAMVLRNMLADGTAFGGRTPTDDTLLFALGRLLSAFGQFLLPFESLGLVWGVLGFVGLAALVLLLVRHGRLDRADAVTVTAAAMVVLHLAMLIYSQITTAIDPINIRLLSPIFAPLAVLFARGLALWSRTADGSRVGAIAPYAAAAYLLVITGQAIAAANLGAGGFTLTYPTPPAVPQACRSGERPTFTNWPGYLRFLGLVADAKPLPRETAYRQAQQADDWGDFLATVERGGACLIWAASVRDTMPPKEALLGGPAEDVAFDIVWQEPGMAVAVLRPAR</sequence>
<dbReference type="Proteomes" id="UP000523821">
    <property type="component" value="Unassembled WGS sequence"/>
</dbReference>
<comment type="subcellular location">
    <subcellularLocation>
        <location evidence="1">Cell membrane</location>
        <topology evidence="1">Multi-pass membrane protein</topology>
    </subcellularLocation>
</comment>
<evidence type="ECO:0000256" key="1">
    <source>
        <dbReference type="ARBA" id="ARBA00004651"/>
    </source>
</evidence>
<feature type="transmembrane region" description="Helical" evidence="8">
    <location>
        <begin position="368"/>
        <end position="392"/>
    </location>
</feature>
<evidence type="ECO:0000256" key="5">
    <source>
        <dbReference type="ARBA" id="ARBA00022692"/>
    </source>
</evidence>
<evidence type="ECO:0000256" key="8">
    <source>
        <dbReference type="SAM" id="Phobius"/>
    </source>
</evidence>
<evidence type="ECO:0000313" key="10">
    <source>
        <dbReference type="Proteomes" id="UP000523821"/>
    </source>
</evidence>
<protein>
    <recommendedName>
        <fullName evidence="11">Glycosyltransferase RgtA/B/C/D-like domain-containing protein</fullName>
    </recommendedName>
</protein>
<evidence type="ECO:0000256" key="7">
    <source>
        <dbReference type="ARBA" id="ARBA00023136"/>
    </source>
</evidence>
<dbReference type="GO" id="GO:0005886">
    <property type="term" value="C:plasma membrane"/>
    <property type="evidence" value="ECO:0007669"/>
    <property type="project" value="UniProtKB-SubCell"/>
</dbReference>
<gene>
    <name evidence="9" type="ORF">GGQ63_003995</name>
</gene>
<dbReference type="EMBL" id="JACHOO010000011">
    <property type="protein sequence ID" value="MBB5754898.1"/>
    <property type="molecule type" value="Genomic_DNA"/>
</dbReference>
<dbReference type="GO" id="GO:0016763">
    <property type="term" value="F:pentosyltransferase activity"/>
    <property type="evidence" value="ECO:0007669"/>
    <property type="project" value="TreeGrafter"/>
</dbReference>
<keyword evidence="6 8" id="KW-1133">Transmembrane helix</keyword>
<feature type="transmembrane region" description="Helical" evidence="8">
    <location>
        <begin position="47"/>
        <end position="65"/>
    </location>
</feature>
<feature type="transmembrane region" description="Helical" evidence="8">
    <location>
        <begin position="338"/>
        <end position="356"/>
    </location>
</feature>
<organism evidence="9 10">
    <name type="scientific">Prosthecomicrobium pneumaticum</name>
    <dbReference type="NCBI Taxonomy" id="81895"/>
    <lineage>
        <taxon>Bacteria</taxon>
        <taxon>Pseudomonadati</taxon>
        <taxon>Pseudomonadota</taxon>
        <taxon>Alphaproteobacteria</taxon>
        <taxon>Hyphomicrobiales</taxon>
        <taxon>Kaistiaceae</taxon>
        <taxon>Prosthecomicrobium</taxon>
    </lineage>
</organism>
<evidence type="ECO:0000256" key="2">
    <source>
        <dbReference type="ARBA" id="ARBA00022475"/>
    </source>
</evidence>
<proteinExistence type="predicted"/>
<evidence type="ECO:0000256" key="6">
    <source>
        <dbReference type="ARBA" id="ARBA00022989"/>
    </source>
</evidence>
<feature type="transmembrane region" description="Helical" evidence="8">
    <location>
        <begin position="215"/>
        <end position="234"/>
    </location>
</feature>
<dbReference type="InterPro" id="IPR050297">
    <property type="entry name" value="LipidA_mod_glycosyltrf_83"/>
</dbReference>
<feature type="transmembrane region" description="Helical" evidence="8">
    <location>
        <begin position="176"/>
        <end position="203"/>
    </location>
</feature>
<feature type="transmembrane region" description="Helical" evidence="8">
    <location>
        <begin position="17"/>
        <end position="35"/>
    </location>
</feature>
<reference evidence="9 10" key="1">
    <citation type="submission" date="2020-08" db="EMBL/GenBank/DDBJ databases">
        <title>Genomic Encyclopedia of Type Strains, Phase IV (KMG-IV): sequencing the most valuable type-strain genomes for metagenomic binning, comparative biology and taxonomic classification.</title>
        <authorList>
            <person name="Goeker M."/>
        </authorList>
    </citation>
    <scope>NUCLEOTIDE SEQUENCE [LARGE SCALE GENOMIC DNA]</scope>
    <source>
        <strain evidence="9 10">DSM 16268</strain>
    </source>
</reference>
<accession>A0A7W9L3U3</accession>
<keyword evidence="5 8" id="KW-0812">Transmembrane</keyword>
<keyword evidence="10" id="KW-1185">Reference proteome</keyword>
<keyword evidence="7 8" id="KW-0472">Membrane</keyword>
<comment type="caution">
    <text evidence="9">The sequence shown here is derived from an EMBL/GenBank/DDBJ whole genome shotgun (WGS) entry which is preliminary data.</text>
</comment>